<feature type="compositionally biased region" description="Polar residues" evidence="1">
    <location>
        <begin position="25"/>
        <end position="42"/>
    </location>
</feature>
<dbReference type="EMBL" id="KV460372">
    <property type="protein sequence ID" value="OCA19656.1"/>
    <property type="molecule type" value="Genomic_DNA"/>
</dbReference>
<proteinExistence type="predicted"/>
<reference evidence="2" key="2">
    <citation type="journal article" date="2010" name="Science">
        <title>The genome of the Western clawed frog Xenopus tropicalis.</title>
        <authorList>
            <person name="Hellsten U."/>
            <person name="Harland R.M."/>
            <person name="Gilchrist M.J."/>
            <person name="Hendrix D."/>
            <person name="Jurka J."/>
            <person name="Kapitonov V."/>
            <person name="Ovcharenko I."/>
            <person name="Putnam N.H."/>
            <person name="Shu S."/>
            <person name="Taher L."/>
            <person name="Blitz I.L."/>
            <person name="Blumberg B."/>
            <person name="Dichmann D.S."/>
            <person name="Dubchak I."/>
            <person name="Amaya E."/>
            <person name="Detter J.C."/>
            <person name="Fletcher R."/>
            <person name="Gerhard D.S."/>
            <person name="Goodstein D."/>
            <person name="Graves T."/>
            <person name="Grigoriev I.V."/>
            <person name="Grimwood J."/>
            <person name="Kawashima T."/>
            <person name="Lindquist E."/>
            <person name="Lucas S.M."/>
            <person name="Mead P.E."/>
            <person name="Mitros T."/>
            <person name="Ogino H."/>
            <person name="Ohta Y."/>
            <person name="Poliakov A.V."/>
            <person name="Pollet N."/>
            <person name="Robert J."/>
            <person name="Salamov A."/>
            <person name="Sater A.K."/>
            <person name="Schmutz J."/>
            <person name="Terry A."/>
            <person name="Vize P.D."/>
            <person name="Warren W.C."/>
            <person name="Wells D."/>
            <person name="Wills A."/>
            <person name="Wilson R.K."/>
            <person name="Zimmerman L.B."/>
            <person name="Zorn A.M."/>
            <person name="Grainger R."/>
            <person name="Grammer T."/>
            <person name="Khokha M.K."/>
            <person name="Richardson P.M."/>
            <person name="Rokhsar D.S."/>
        </authorList>
    </citation>
    <scope>NUCLEOTIDE SEQUENCE [LARGE SCALE GENOMIC DNA]</scope>
    <source>
        <strain evidence="2">Nigerian</strain>
    </source>
</reference>
<accession>A0A1B8Y9N5</accession>
<sequence>MKEGGYEDWYSTSEGHEYEEVGDYPQSSRVRWQNRETANQGREASWAEYQDPGRLRIYDEADVTLSDVYETPYGGRGQLV</sequence>
<organism evidence="2">
    <name type="scientific">Xenopus tropicalis</name>
    <name type="common">Western clawed frog</name>
    <name type="synonym">Silurana tropicalis</name>
    <dbReference type="NCBI Taxonomy" id="8364"/>
    <lineage>
        <taxon>Eukaryota</taxon>
        <taxon>Metazoa</taxon>
        <taxon>Chordata</taxon>
        <taxon>Craniata</taxon>
        <taxon>Vertebrata</taxon>
        <taxon>Euteleostomi</taxon>
        <taxon>Amphibia</taxon>
        <taxon>Batrachia</taxon>
        <taxon>Anura</taxon>
        <taxon>Pipoidea</taxon>
        <taxon>Pipidae</taxon>
        <taxon>Xenopodinae</taxon>
        <taxon>Xenopus</taxon>
        <taxon>Silurana</taxon>
    </lineage>
</organism>
<evidence type="ECO:0000313" key="2">
    <source>
        <dbReference type="EMBL" id="OCA19656.1"/>
    </source>
</evidence>
<protein>
    <submittedName>
        <fullName evidence="2">Uncharacterized protein</fullName>
    </submittedName>
</protein>
<reference evidence="2" key="3">
    <citation type="submission" date="2016-05" db="EMBL/GenBank/DDBJ databases">
        <title>WGS assembly of Xenopus tropicalis.</title>
        <authorList>
            <person name="Sessions A."/>
            <person name="Jenkins J."/>
            <person name="Mitros T."/>
            <person name="Lyons J.T."/>
            <person name="Dichmann D.S."/>
            <person name="Robert J."/>
            <person name="Harland R.M."/>
            <person name="Rokhsar D.S."/>
        </authorList>
    </citation>
    <scope>NUCLEOTIDE SEQUENCE</scope>
    <source>
        <strain evidence="2">Nigerian</strain>
    </source>
</reference>
<evidence type="ECO:0000256" key="1">
    <source>
        <dbReference type="SAM" id="MobiDB-lite"/>
    </source>
</evidence>
<name>A0A1B8Y9N5_XENTR</name>
<gene>
    <name evidence="2" type="ORF">XENTR_v90028375mg</name>
</gene>
<feature type="region of interest" description="Disordered" evidence="1">
    <location>
        <begin position="1"/>
        <end position="46"/>
    </location>
</feature>
<reference evidence="2" key="1">
    <citation type="submission" date="2009-11" db="EMBL/GenBank/DDBJ databases">
        <authorList>
            <consortium name="US DOE Joint Genome Institute (JGI-PGF)"/>
            <person name="Ottilar R."/>
            <person name="Schmutz J."/>
            <person name="Salamov A."/>
            <person name="Cheng J.F."/>
            <person name="Lucas S."/>
            <person name="Pitluck S."/>
            <person name="Gundlach H."/>
            <person name="Guo Y."/>
            <person name="Haberer G."/>
            <person name="Nasrallah J."/>
            <person name="Mayer K.F.X."/>
            <person name="van de Peer Y."/>
            <person name="Weigel D."/>
            <person name="Grigoriev I.V."/>
        </authorList>
    </citation>
    <scope>NUCLEOTIDE SEQUENCE</scope>
    <source>
        <strain evidence="2">Nigerian</strain>
    </source>
</reference>
<dbReference type="AlphaFoldDB" id="A0A1B8Y9N5"/>